<accession>A0A397VR52</accession>
<evidence type="ECO:0000256" key="1">
    <source>
        <dbReference type="SAM" id="Phobius"/>
    </source>
</evidence>
<comment type="caution">
    <text evidence="2">The sequence shown here is derived from an EMBL/GenBank/DDBJ whole genome shotgun (WGS) entry which is preliminary data.</text>
</comment>
<keyword evidence="1" id="KW-0472">Membrane</keyword>
<dbReference type="OrthoDB" id="2421077at2759"/>
<sequence length="158" mass="18103">MIIEKLFQKYRKTEPTSLFVLKNFVLIILLIALLGYTWLIIWGIYNDNPIIQNSLAEETSIPAPFILFTTEQKVNISCRFVNVSGSHYCNQYIKNVDAIIGKTKTYNARFATEDLMFSTIPNNGISFLEFKIYLNDTSFNLSDSRFVPLMVLALLDLG</sequence>
<reference evidence="2 3" key="1">
    <citation type="submission" date="2018-06" db="EMBL/GenBank/DDBJ databases">
        <title>Comparative genomics reveals the genomic features of Rhizophagus irregularis, R. cerebriforme, R. diaphanum and Gigaspora rosea, and their symbiotic lifestyle signature.</title>
        <authorList>
            <person name="Morin E."/>
            <person name="San Clemente H."/>
            <person name="Chen E.C.H."/>
            <person name="De La Providencia I."/>
            <person name="Hainaut M."/>
            <person name="Kuo A."/>
            <person name="Kohler A."/>
            <person name="Murat C."/>
            <person name="Tang N."/>
            <person name="Roy S."/>
            <person name="Loubradou J."/>
            <person name="Henrissat B."/>
            <person name="Grigoriev I.V."/>
            <person name="Corradi N."/>
            <person name="Roux C."/>
            <person name="Martin F.M."/>
        </authorList>
    </citation>
    <scope>NUCLEOTIDE SEQUENCE [LARGE SCALE GENOMIC DNA]</scope>
    <source>
        <strain evidence="2 3">DAOM 194757</strain>
    </source>
</reference>
<protein>
    <submittedName>
        <fullName evidence="2">Uncharacterized protein</fullName>
    </submittedName>
</protein>
<dbReference type="AlphaFoldDB" id="A0A397VR52"/>
<feature type="transmembrane region" description="Helical" evidence="1">
    <location>
        <begin position="20"/>
        <end position="45"/>
    </location>
</feature>
<gene>
    <name evidence="2" type="ORF">C2G38_568735</name>
</gene>
<dbReference type="EMBL" id="QKWP01000192">
    <property type="protein sequence ID" value="RIB25010.1"/>
    <property type="molecule type" value="Genomic_DNA"/>
</dbReference>
<proteinExistence type="predicted"/>
<dbReference type="Proteomes" id="UP000266673">
    <property type="component" value="Unassembled WGS sequence"/>
</dbReference>
<keyword evidence="3" id="KW-1185">Reference proteome</keyword>
<evidence type="ECO:0000313" key="2">
    <source>
        <dbReference type="EMBL" id="RIB25010.1"/>
    </source>
</evidence>
<organism evidence="2 3">
    <name type="scientific">Gigaspora rosea</name>
    <dbReference type="NCBI Taxonomy" id="44941"/>
    <lineage>
        <taxon>Eukaryota</taxon>
        <taxon>Fungi</taxon>
        <taxon>Fungi incertae sedis</taxon>
        <taxon>Mucoromycota</taxon>
        <taxon>Glomeromycotina</taxon>
        <taxon>Glomeromycetes</taxon>
        <taxon>Diversisporales</taxon>
        <taxon>Gigasporaceae</taxon>
        <taxon>Gigaspora</taxon>
    </lineage>
</organism>
<evidence type="ECO:0000313" key="3">
    <source>
        <dbReference type="Proteomes" id="UP000266673"/>
    </source>
</evidence>
<name>A0A397VR52_9GLOM</name>
<keyword evidence="1" id="KW-0812">Transmembrane</keyword>
<keyword evidence="1" id="KW-1133">Transmembrane helix</keyword>